<protein>
    <submittedName>
        <fullName evidence="2">Uncharacterized protein</fullName>
    </submittedName>
</protein>
<feature type="compositionally biased region" description="Acidic residues" evidence="1">
    <location>
        <begin position="127"/>
        <end position="156"/>
    </location>
</feature>
<evidence type="ECO:0000256" key="1">
    <source>
        <dbReference type="SAM" id="MobiDB-lite"/>
    </source>
</evidence>
<evidence type="ECO:0000313" key="3">
    <source>
        <dbReference type="Proteomes" id="UP001150238"/>
    </source>
</evidence>
<reference evidence="2" key="2">
    <citation type="journal article" date="2023" name="Proc. Natl. Acad. Sci. U.S.A.">
        <title>A global phylogenomic analysis of the shiitake genus Lentinula.</title>
        <authorList>
            <person name="Sierra-Patev S."/>
            <person name="Min B."/>
            <person name="Naranjo-Ortiz M."/>
            <person name="Looney B."/>
            <person name="Konkel Z."/>
            <person name="Slot J.C."/>
            <person name="Sakamoto Y."/>
            <person name="Steenwyk J.L."/>
            <person name="Rokas A."/>
            <person name="Carro J."/>
            <person name="Camarero S."/>
            <person name="Ferreira P."/>
            <person name="Molpeceres G."/>
            <person name="Ruiz-Duenas F.J."/>
            <person name="Serrano A."/>
            <person name="Henrissat B."/>
            <person name="Drula E."/>
            <person name="Hughes K.W."/>
            <person name="Mata J.L."/>
            <person name="Ishikawa N.K."/>
            <person name="Vargas-Isla R."/>
            <person name="Ushijima S."/>
            <person name="Smith C.A."/>
            <person name="Donoghue J."/>
            <person name="Ahrendt S."/>
            <person name="Andreopoulos W."/>
            <person name="He G."/>
            <person name="LaButti K."/>
            <person name="Lipzen A."/>
            <person name="Ng V."/>
            <person name="Riley R."/>
            <person name="Sandor L."/>
            <person name="Barry K."/>
            <person name="Martinez A.T."/>
            <person name="Xiao Y."/>
            <person name="Gibbons J.G."/>
            <person name="Terashima K."/>
            <person name="Grigoriev I.V."/>
            <person name="Hibbett D."/>
        </authorList>
    </citation>
    <scope>NUCLEOTIDE SEQUENCE</scope>
    <source>
        <strain evidence="2">Sp2 HRB7682 ss15</strain>
    </source>
</reference>
<organism evidence="2 3">
    <name type="scientific">Lentinula lateritia</name>
    <dbReference type="NCBI Taxonomy" id="40482"/>
    <lineage>
        <taxon>Eukaryota</taxon>
        <taxon>Fungi</taxon>
        <taxon>Dikarya</taxon>
        <taxon>Basidiomycota</taxon>
        <taxon>Agaricomycotina</taxon>
        <taxon>Agaricomycetes</taxon>
        <taxon>Agaricomycetidae</taxon>
        <taxon>Agaricales</taxon>
        <taxon>Marasmiineae</taxon>
        <taxon>Omphalotaceae</taxon>
        <taxon>Lentinula</taxon>
    </lineage>
</organism>
<comment type="caution">
    <text evidence="2">The sequence shown here is derived from an EMBL/GenBank/DDBJ whole genome shotgun (WGS) entry which is preliminary data.</text>
</comment>
<name>A0A9W9DZX9_9AGAR</name>
<feature type="compositionally biased region" description="Low complexity" evidence="1">
    <location>
        <begin position="352"/>
        <end position="366"/>
    </location>
</feature>
<proteinExistence type="predicted"/>
<accession>A0A9W9DZX9</accession>
<dbReference type="EMBL" id="JANVFS010000003">
    <property type="protein sequence ID" value="KAJ4493503.1"/>
    <property type="molecule type" value="Genomic_DNA"/>
</dbReference>
<dbReference type="Proteomes" id="UP001150238">
    <property type="component" value="Unassembled WGS sequence"/>
</dbReference>
<gene>
    <name evidence="2" type="ORF">C8J55DRAFT_484919</name>
</gene>
<dbReference type="AlphaFoldDB" id="A0A9W9DZX9"/>
<reference evidence="2" key="1">
    <citation type="submission" date="2022-08" db="EMBL/GenBank/DDBJ databases">
        <authorList>
            <consortium name="DOE Joint Genome Institute"/>
            <person name="Min B."/>
            <person name="Riley R."/>
            <person name="Sierra-Patev S."/>
            <person name="Naranjo-Ortiz M."/>
            <person name="Looney B."/>
            <person name="Konkel Z."/>
            <person name="Slot J.C."/>
            <person name="Sakamoto Y."/>
            <person name="Steenwyk J.L."/>
            <person name="Rokas A."/>
            <person name="Carro J."/>
            <person name="Camarero S."/>
            <person name="Ferreira P."/>
            <person name="Molpeceres G."/>
            <person name="Ruiz-Duenas F.J."/>
            <person name="Serrano A."/>
            <person name="Henrissat B."/>
            <person name="Drula E."/>
            <person name="Hughes K.W."/>
            <person name="Mata J.L."/>
            <person name="Ishikawa N.K."/>
            <person name="Vargas-Isla R."/>
            <person name="Ushijima S."/>
            <person name="Smith C.A."/>
            <person name="Ahrendt S."/>
            <person name="Andreopoulos W."/>
            <person name="He G."/>
            <person name="Labutti K."/>
            <person name="Lipzen A."/>
            <person name="Ng V."/>
            <person name="Sandor L."/>
            <person name="Barry K."/>
            <person name="Martinez A.T."/>
            <person name="Xiao Y."/>
            <person name="Gibbons J.G."/>
            <person name="Terashima K."/>
            <person name="Hibbett D.S."/>
            <person name="Grigoriev I.V."/>
        </authorList>
    </citation>
    <scope>NUCLEOTIDE SEQUENCE</scope>
    <source>
        <strain evidence="2">Sp2 HRB7682 ss15</strain>
    </source>
</reference>
<evidence type="ECO:0000313" key="2">
    <source>
        <dbReference type="EMBL" id="KAJ4493503.1"/>
    </source>
</evidence>
<feature type="compositionally biased region" description="Basic and acidic residues" evidence="1">
    <location>
        <begin position="157"/>
        <end position="172"/>
    </location>
</feature>
<feature type="region of interest" description="Disordered" evidence="1">
    <location>
        <begin position="127"/>
        <end position="180"/>
    </location>
</feature>
<sequence length="486" mass="55671">MDIQYEYVYYNNPASESDRHKRQSRNPYAKLKTLAELGEPEWVTEELKRTFHTMDLSEDQYNWLMIWYKIASRDGVLPRITEVKNSGTNKEPLDETLNDTYYLQNDSTFRGIEPVPYATMFRSAEQDCESNAEQDYESSAEQDYEPNAEQDYESSVEQDHEYIAKQESRPEQEYESSPEQVYRSTAEQVYRPADAQTQDISAAHVYDLYESSEEQVYGISAGQVYNSYDSSEKQVHGISAGHTYGSYDSSTKQVYGTNREQIYRSSAEQLYRSSPERVYATNPEQTYNSNTTSEEWQPMFEYYSKRQFGPTDKGKIDSIVSVHASNDGGVGHVLSSVDSRDYDDSIHETLDSMSSRNSSKVSSTNNTRAPVQMPSTGCSPFLQRHPQPVTQMETFVQNSGTYNHRHRSSSCSNNSQDVPGRSLDNLIHVPSDILAELDELVRREAASADKDVSGWVYDSTDVYDERKKEELSVVHDDIDYYAKSSY</sequence>
<feature type="region of interest" description="Disordered" evidence="1">
    <location>
        <begin position="350"/>
        <end position="374"/>
    </location>
</feature>